<gene>
    <name evidence="4" type="ORF">CCHLO57077_00011933</name>
</gene>
<reference evidence="4" key="1">
    <citation type="submission" date="2023-01" db="EMBL/GenBank/DDBJ databases">
        <authorList>
            <person name="Piombo E."/>
        </authorList>
    </citation>
    <scope>NUCLEOTIDE SEQUENCE</scope>
</reference>
<dbReference type="AlphaFoldDB" id="A0AA35M338"/>
<organism evidence="4 5">
    <name type="scientific">Clonostachys chloroleuca</name>
    <dbReference type="NCBI Taxonomy" id="1926264"/>
    <lineage>
        <taxon>Eukaryota</taxon>
        <taxon>Fungi</taxon>
        <taxon>Dikarya</taxon>
        <taxon>Ascomycota</taxon>
        <taxon>Pezizomycotina</taxon>
        <taxon>Sordariomycetes</taxon>
        <taxon>Hypocreomycetidae</taxon>
        <taxon>Hypocreales</taxon>
        <taxon>Bionectriaceae</taxon>
        <taxon>Clonostachys</taxon>
    </lineage>
</organism>
<keyword evidence="5" id="KW-1185">Reference proteome</keyword>
<feature type="chain" id="PRO_5041409589" evidence="3">
    <location>
        <begin position="23"/>
        <end position="304"/>
    </location>
</feature>
<feature type="compositionally biased region" description="Basic and acidic residues" evidence="1">
    <location>
        <begin position="288"/>
        <end position="304"/>
    </location>
</feature>
<proteinExistence type="predicted"/>
<accession>A0AA35M338</accession>
<evidence type="ECO:0000256" key="2">
    <source>
        <dbReference type="SAM" id="Phobius"/>
    </source>
</evidence>
<keyword evidence="3" id="KW-0732">Signal</keyword>
<keyword evidence="2" id="KW-1133">Transmembrane helix</keyword>
<evidence type="ECO:0000256" key="3">
    <source>
        <dbReference type="SAM" id="SignalP"/>
    </source>
</evidence>
<feature type="region of interest" description="Disordered" evidence="1">
    <location>
        <begin position="219"/>
        <end position="247"/>
    </location>
</feature>
<evidence type="ECO:0000256" key="1">
    <source>
        <dbReference type="SAM" id="MobiDB-lite"/>
    </source>
</evidence>
<name>A0AA35M338_9HYPO</name>
<dbReference type="EMBL" id="CABFNP030001008">
    <property type="protein sequence ID" value="CAI6089487.1"/>
    <property type="molecule type" value="Genomic_DNA"/>
</dbReference>
<feature type="signal peptide" evidence="3">
    <location>
        <begin position="1"/>
        <end position="22"/>
    </location>
</feature>
<comment type="caution">
    <text evidence="4">The sequence shown here is derived from an EMBL/GenBank/DDBJ whole genome shotgun (WGS) entry which is preliminary data.</text>
</comment>
<feature type="transmembrane region" description="Helical" evidence="2">
    <location>
        <begin position="182"/>
        <end position="202"/>
    </location>
</feature>
<sequence length="304" mass="31591">MFGSAIVNLLLAVTYLPVSVSAQEVSCFAPDGKTLADNETYVPCNKLGITQEGVYSSCCNLDGKAGDRDLCTTTGLCLNKGLLFRGYCSDKTWESDACVKVCMDESVGGSSNGTVEITPCTDGKYCCGHNNLTCCGTSRAFELPTLVNVKGSSSAANVTQTATAIVTETAIAESATFKNATIGLAVVVGVIALAAAGAVFALHRKNLALHKQLDEARAAATAPTPAMQQASHGGQYHRDEIDPYQDFGGGSTITSASVYGGALSQHNKTFSTIPPSSPGPSEAPTHMRYSELDATHTSKNEAPS</sequence>
<dbReference type="Proteomes" id="UP001160390">
    <property type="component" value="Unassembled WGS sequence"/>
</dbReference>
<keyword evidence="2" id="KW-0812">Transmembrane</keyword>
<evidence type="ECO:0000313" key="4">
    <source>
        <dbReference type="EMBL" id="CAI6089487.1"/>
    </source>
</evidence>
<feature type="compositionally biased region" description="Low complexity" evidence="1">
    <location>
        <begin position="219"/>
        <end position="230"/>
    </location>
</feature>
<protein>
    <submittedName>
        <fullName evidence="4">Uncharacterized protein</fullName>
    </submittedName>
</protein>
<feature type="region of interest" description="Disordered" evidence="1">
    <location>
        <begin position="267"/>
        <end position="304"/>
    </location>
</feature>
<keyword evidence="2" id="KW-0472">Membrane</keyword>
<evidence type="ECO:0000313" key="5">
    <source>
        <dbReference type="Proteomes" id="UP001160390"/>
    </source>
</evidence>